<evidence type="ECO:0000256" key="23">
    <source>
        <dbReference type="PIRNR" id="PIRNR001563"/>
    </source>
</evidence>
<dbReference type="GO" id="GO:0005524">
    <property type="term" value="F:ATP binding"/>
    <property type="evidence" value="ECO:0007669"/>
    <property type="project" value="UniProtKB-KW"/>
</dbReference>
<dbReference type="PROSITE" id="PS01012">
    <property type="entry name" value="FOLYLPOLYGLU_SYNT_2"/>
    <property type="match status" value="1"/>
</dbReference>
<keyword evidence="27" id="KW-1185">Reference proteome</keyword>
<dbReference type="HOGENOM" id="CLU_015869_1_2_12"/>
<keyword evidence="12 23" id="KW-0067">ATP-binding</keyword>
<comment type="catalytic activity">
    <reaction evidence="21">
        <text>(6R)-5,10-methylenetetrahydrofolyl-(gamma-L-Glu)(n) + L-glutamate + ATP = (6R)-5,10-methylenetetrahydrofolyl-(gamma-L-Glu)(n+1) + ADP + phosphate + H(+)</text>
        <dbReference type="Rhea" id="RHEA:51912"/>
        <dbReference type="Rhea" id="RHEA-COMP:13257"/>
        <dbReference type="Rhea" id="RHEA-COMP:13258"/>
        <dbReference type="ChEBI" id="CHEBI:15378"/>
        <dbReference type="ChEBI" id="CHEBI:29985"/>
        <dbReference type="ChEBI" id="CHEBI:30616"/>
        <dbReference type="ChEBI" id="CHEBI:43474"/>
        <dbReference type="ChEBI" id="CHEBI:136572"/>
        <dbReference type="ChEBI" id="CHEBI:456216"/>
        <dbReference type="EC" id="6.3.2.17"/>
    </reaction>
</comment>
<accession>E1R759</accession>
<evidence type="ECO:0000256" key="9">
    <source>
        <dbReference type="ARBA" id="ARBA00022598"/>
    </source>
</evidence>
<comment type="cofactor">
    <cofactor evidence="1">
        <name>Mg(2+)</name>
        <dbReference type="ChEBI" id="CHEBI:18420"/>
    </cofactor>
</comment>
<evidence type="ECO:0000313" key="27">
    <source>
        <dbReference type="Proteomes" id="UP000002318"/>
    </source>
</evidence>
<dbReference type="GO" id="GO:0046656">
    <property type="term" value="P:folic acid biosynthetic process"/>
    <property type="evidence" value="ECO:0007669"/>
    <property type="project" value="UniProtKB-KW"/>
</dbReference>
<dbReference type="EC" id="6.3.2.12" evidence="5"/>
<comment type="pathway">
    <text evidence="3">Cofactor biosynthesis; tetrahydrofolate biosynthesis; 7,8-dihydrofolate from 2-amino-4-hydroxy-6-hydroxymethyl-7,8-dihydropteridine diphosphate and 4-aminobenzoate: step 2/2.</text>
</comment>
<evidence type="ECO:0000256" key="22">
    <source>
        <dbReference type="ARBA" id="ARBA00049161"/>
    </source>
</evidence>
<proteinExistence type="inferred from homology"/>
<dbReference type="GO" id="GO:0005829">
    <property type="term" value="C:cytosol"/>
    <property type="evidence" value="ECO:0007669"/>
    <property type="project" value="TreeGrafter"/>
</dbReference>
<evidence type="ECO:0000256" key="19">
    <source>
        <dbReference type="ARBA" id="ARBA00047493"/>
    </source>
</evidence>
<dbReference type="Pfam" id="PF02875">
    <property type="entry name" value="Mur_ligase_C"/>
    <property type="match status" value="1"/>
</dbReference>
<keyword evidence="11 23" id="KW-0547">Nucleotide-binding</keyword>
<keyword evidence="9 23" id="KW-0436">Ligase</keyword>
<sequence>MFQTVDQLFSYFETFTNFEKNRISALRHERLDRMRLLLAHAGMPHEGKKIIHIAGSKGKGSTAAFIGSGLSALGYKTGNYLSPHISNYRERITCNGSFFPEESYLRAGKTIMDLLDSIDDPEFQSPFGPTAFELLTLLALLVFRQEGCDRFVLETGLGGRLDATNVVTPIASVITPIEMEHADVLGDTIEKIAGEKAGIIKPGIPVFSSKQEDAALEVLRKRAKELGSRFYYLPEIYPVVRSRCSLYGSEVEIEGAEEKKHFSIAMTGDFQAENAALAYLVLRTVETDSEALFSGFASATLPGRIETISSDPLIIVDAAHTESSVRRVIANFRNMFDDGVIIFGSISGKRSDAMAALIAPHFHDIIISRPGTFKKSDPKALLEIFRRFNKDVILQEDPTQALETAKKLAGGKRPILVLGSFYMAGEIRSRVVHKSTQEKVNVLR</sequence>
<dbReference type="EMBL" id="CP002116">
    <property type="protein sequence ID" value="ADK81386.1"/>
    <property type="molecule type" value="Genomic_DNA"/>
</dbReference>
<dbReference type="RefSeq" id="WP_013254849.1">
    <property type="nucleotide sequence ID" value="NC_014364.1"/>
</dbReference>
<dbReference type="NCBIfam" id="TIGR01499">
    <property type="entry name" value="folC"/>
    <property type="match status" value="1"/>
</dbReference>
<comment type="catalytic activity">
    <reaction evidence="20">
        <text>10-formyltetrahydrofolyl-(gamma-L-Glu)(n) + L-glutamate + ATP = 10-formyltetrahydrofolyl-(gamma-L-Glu)(n+1) + ADP + phosphate + H(+)</text>
        <dbReference type="Rhea" id="RHEA:51904"/>
        <dbReference type="Rhea" id="RHEA-COMP:13088"/>
        <dbReference type="Rhea" id="RHEA-COMP:14300"/>
        <dbReference type="ChEBI" id="CHEBI:15378"/>
        <dbReference type="ChEBI" id="CHEBI:29985"/>
        <dbReference type="ChEBI" id="CHEBI:30616"/>
        <dbReference type="ChEBI" id="CHEBI:43474"/>
        <dbReference type="ChEBI" id="CHEBI:134413"/>
        <dbReference type="ChEBI" id="CHEBI:456216"/>
        <dbReference type="EC" id="6.3.2.17"/>
    </reaction>
</comment>
<dbReference type="GO" id="GO:0006730">
    <property type="term" value="P:one-carbon metabolic process"/>
    <property type="evidence" value="ECO:0007669"/>
    <property type="project" value="UniProtKB-KW"/>
</dbReference>
<dbReference type="KEGG" id="ssm:Spirs_2271"/>
<dbReference type="InterPro" id="IPR036615">
    <property type="entry name" value="Mur_ligase_C_dom_sf"/>
</dbReference>
<dbReference type="Pfam" id="PF08245">
    <property type="entry name" value="Mur_ligase_M"/>
    <property type="match status" value="1"/>
</dbReference>
<dbReference type="InterPro" id="IPR001645">
    <property type="entry name" value="Folylpolyglutamate_synth"/>
</dbReference>
<keyword evidence="14" id="KW-0289">Folate biosynthesis</keyword>
<dbReference type="Gene3D" id="3.40.1190.10">
    <property type="entry name" value="Mur-like, catalytic domain"/>
    <property type="match status" value="1"/>
</dbReference>
<evidence type="ECO:0000256" key="18">
    <source>
        <dbReference type="ARBA" id="ARBA00032510"/>
    </source>
</evidence>
<evidence type="ECO:0000256" key="6">
    <source>
        <dbReference type="ARBA" id="ARBA00013025"/>
    </source>
</evidence>
<evidence type="ECO:0000256" key="2">
    <source>
        <dbReference type="ARBA" id="ARBA00002714"/>
    </source>
</evidence>
<dbReference type="AlphaFoldDB" id="E1R759"/>
<evidence type="ECO:0000256" key="12">
    <source>
        <dbReference type="ARBA" id="ARBA00022840"/>
    </source>
</evidence>
<comment type="similarity">
    <text evidence="23">Belongs to the folylpolyglutamate synthase family.</text>
</comment>
<dbReference type="InterPro" id="IPR036565">
    <property type="entry name" value="Mur-like_cat_sf"/>
</dbReference>
<evidence type="ECO:0000313" key="26">
    <source>
        <dbReference type="EMBL" id="ADK81386.1"/>
    </source>
</evidence>
<evidence type="ECO:0000256" key="8">
    <source>
        <dbReference type="ARBA" id="ARBA00022563"/>
    </source>
</evidence>
<evidence type="ECO:0000256" key="3">
    <source>
        <dbReference type="ARBA" id="ARBA00004799"/>
    </source>
</evidence>
<reference evidence="26 27" key="1">
    <citation type="journal article" date="2010" name="Stand. Genomic Sci.">
        <title>Complete genome sequence of Spirochaeta smaragdinae type strain (SEBR 4228).</title>
        <authorList>
            <person name="Mavromatis K."/>
            <person name="Yasawong M."/>
            <person name="Chertkov O."/>
            <person name="Lapidus A."/>
            <person name="Lucas S."/>
            <person name="Nolan M."/>
            <person name="Del Rio T.G."/>
            <person name="Tice H."/>
            <person name="Cheng J.F."/>
            <person name="Pitluck S."/>
            <person name="Liolios K."/>
            <person name="Ivanova N."/>
            <person name="Tapia R."/>
            <person name="Han C."/>
            <person name="Bruce D."/>
            <person name="Goodwin L."/>
            <person name="Pati A."/>
            <person name="Chen A."/>
            <person name="Palaniappan K."/>
            <person name="Land M."/>
            <person name="Hauser L."/>
            <person name="Chang Y.J."/>
            <person name="Jeffries C.D."/>
            <person name="Detter J.C."/>
            <person name="Rohde M."/>
            <person name="Brambilla E."/>
            <person name="Spring S."/>
            <person name="Goker M."/>
            <person name="Sikorski J."/>
            <person name="Woyke T."/>
            <person name="Bristow J."/>
            <person name="Eisen J.A."/>
            <person name="Markowitz V."/>
            <person name="Hugenholtz P."/>
            <person name="Klenk H.P."/>
            <person name="Kyrpides N.C."/>
        </authorList>
    </citation>
    <scope>NUCLEOTIDE SEQUENCE [LARGE SCALE GENOMIC DNA]</scope>
    <source>
        <strain evidence="27">DSM 11293 / JCM 15392 / SEBR 4228</strain>
    </source>
</reference>
<dbReference type="InterPro" id="IPR013221">
    <property type="entry name" value="Mur_ligase_cen"/>
</dbReference>
<keyword evidence="10" id="KW-0479">Metal-binding</keyword>
<evidence type="ECO:0000256" key="4">
    <source>
        <dbReference type="ARBA" id="ARBA00005150"/>
    </source>
</evidence>
<evidence type="ECO:0000259" key="25">
    <source>
        <dbReference type="Pfam" id="PF08245"/>
    </source>
</evidence>
<feature type="domain" description="Mur ligase C-terminal" evidence="24">
    <location>
        <begin position="303"/>
        <end position="421"/>
    </location>
</feature>
<evidence type="ECO:0000256" key="14">
    <source>
        <dbReference type="ARBA" id="ARBA00022909"/>
    </source>
</evidence>
<keyword evidence="8" id="KW-0554">One-carbon metabolism</keyword>
<dbReference type="SUPFAM" id="SSF53623">
    <property type="entry name" value="MurD-like peptide ligases, catalytic domain"/>
    <property type="match status" value="1"/>
</dbReference>
<gene>
    <name evidence="26" type="ordered locus">Spirs_2271</name>
</gene>
<dbReference type="GO" id="GO:0008841">
    <property type="term" value="F:dihydrofolate synthase activity"/>
    <property type="evidence" value="ECO:0007669"/>
    <property type="project" value="UniProtKB-EC"/>
</dbReference>
<dbReference type="OrthoDB" id="9809356at2"/>
<evidence type="ECO:0000256" key="13">
    <source>
        <dbReference type="ARBA" id="ARBA00022842"/>
    </source>
</evidence>
<name>E1R759_SEDSS</name>
<feature type="domain" description="Mur ligase central" evidence="25">
    <location>
        <begin position="138"/>
        <end position="281"/>
    </location>
</feature>
<dbReference type="eggNOG" id="COG0285">
    <property type="taxonomic scope" value="Bacteria"/>
</dbReference>
<evidence type="ECO:0000256" key="10">
    <source>
        <dbReference type="ARBA" id="ARBA00022723"/>
    </source>
</evidence>
<evidence type="ECO:0000256" key="5">
    <source>
        <dbReference type="ARBA" id="ARBA00013023"/>
    </source>
</evidence>
<protein>
    <recommendedName>
        <fullName evidence="7">Dihydrofolate synthase/folylpolyglutamate synthase</fullName>
        <ecNumber evidence="5">6.3.2.12</ecNumber>
        <ecNumber evidence="6">6.3.2.17</ecNumber>
    </recommendedName>
    <alternativeName>
        <fullName evidence="17">Folylpoly-gamma-glutamate synthetase</fullName>
    </alternativeName>
    <alternativeName>
        <fullName evidence="18">Folylpoly-gamma-glutamate synthetase-dihydrofolate synthetase</fullName>
    </alternativeName>
    <alternativeName>
        <fullName evidence="15">Folylpolyglutamate synthetase</fullName>
    </alternativeName>
    <alternativeName>
        <fullName evidence="16">Tetrahydrofolylpolyglutamate synthase</fullName>
    </alternativeName>
</protein>
<comment type="pathway">
    <text evidence="4">Cofactor biosynthesis; tetrahydrofolylpolyglutamate biosynthesis.</text>
</comment>
<dbReference type="PIRSF" id="PIRSF001563">
    <property type="entry name" value="Folylpolyglu_synth"/>
    <property type="match status" value="1"/>
</dbReference>
<evidence type="ECO:0000256" key="11">
    <source>
        <dbReference type="ARBA" id="ARBA00022741"/>
    </source>
</evidence>
<dbReference type="STRING" id="573413.Spirs_2271"/>
<evidence type="ECO:0000256" key="20">
    <source>
        <dbReference type="ARBA" id="ARBA00047808"/>
    </source>
</evidence>
<evidence type="ECO:0000256" key="17">
    <source>
        <dbReference type="ARBA" id="ARBA00030876"/>
    </source>
</evidence>
<evidence type="ECO:0000256" key="1">
    <source>
        <dbReference type="ARBA" id="ARBA00001946"/>
    </source>
</evidence>
<evidence type="ECO:0000256" key="7">
    <source>
        <dbReference type="ARBA" id="ARBA00019357"/>
    </source>
</evidence>
<evidence type="ECO:0000259" key="24">
    <source>
        <dbReference type="Pfam" id="PF02875"/>
    </source>
</evidence>
<dbReference type="Gene3D" id="3.90.190.20">
    <property type="entry name" value="Mur ligase, C-terminal domain"/>
    <property type="match status" value="1"/>
</dbReference>
<dbReference type="Proteomes" id="UP000002318">
    <property type="component" value="Chromosome"/>
</dbReference>
<dbReference type="EC" id="6.3.2.17" evidence="6"/>
<dbReference type="InterPro" id="IPR004101">
    <property type="entry name" value="Mur_ligase_C"/>
</dbReference>
<evidence type="ECO:0000256" key="15">
    <source>
        <dbReference type="ARBA" id="ARBA00030048"/>
    </source>
</evidence>
<dbReference type="FunFam" id="3.40.1190.10:FF:000011">
    <property type="entry name" value="Folylpolyglutamate synthase/dihydrofolate synthase"/>
    <property type="match status" value="1"/>
</dbReference>
<comment type="catalytic activity">
    <reaction evidence="19">
        <text>(6S)-5,6,7,8-tetrahydrofolyl-(gamma-L-Glu)(n) + L-glutamate + ATP = (6S)-5,6,7,8-tetrahydrofolyl-(gamma-L-Glu)(n+1) + ADP + phosphate + H(+)</text>
        <dbReference type="Rhea" id="RHEA:10580"/>
        <dbReference type="Rhea" id="RHEA-COMP:14738"/>
        <dbReference type="Rhea" id="RHEA-COMP:14740"/>
        <dbReference type="ChEBI" id="CHEBI:15378"/>
        <dbReference type="ChEBI" id="CHEBI:29985"/>
        <dbReference type="ChEBI" id="CHEBI:30616"/>
        <dbReference type="ChEBI" id="CHEBI:43474"/>
        <dbReference type="ChEBI" id="CHEBI:141005"/>
        <dbReference type="ChEBI" id="CHEBI:456216"/>
        <dbReference type="EC" id="6.3.2.17"/>
    </reaction>
</comment>
<dbReference type="GO" id="GO:0004326">
    <property type="term" value="F:tetrahydrofolylpolyglutamate synthase activity"/>
    <property type="evidence" value="ECO:0007669"/>
    <property type="project" value="UniProtKB-EC"/>
</dbReference>
<evidence type="ECO:0000256" key="16">
    <source>
        <dbReference type="ARBA" id="ARBA00030592"/>
    </source>
</evidence>
<comment type="catalytic activity">
    <reaction evidence="22">
        <text>7,8-dihydropteroate + L-glutamate + ATP = 7,8-dihydrofolate + ADP + phosphate + H(+)</text>
        <dbReference type="Rhea" id="RHEA:23584"/>
        <dbReference type="ChEBI" id="CHEBI:15378"/>
        <dbReference type="ChEBI" id="CHEBI:17839"/>
        <dbReference type="ChEBI" id="CHEBI:29985"/>
        <dbReference type="ChEBI" id="CHEBI:30616"/>
        <dbReference type="ChEBI" id="CHEBI:43474"/>
        <dbReference type="ChEBI" id="CHEBI:57451"/>
        <dbReference type="ChEBI" id="CHEBI:456216"/>
        <dbReference type="EC" id="6.3.2.12"/>
    </reaction>
</comment>
<comment type="function">
    <text evidence="2">Functions in two distinct reactions of the de novo folate biosynthetic pathway. Catalyzes the addition of a glutamate residue to dihydropteroate (7,8-dihydropteroate or H2Pte) to form dihydrofolate (7,8-dihydrofolate monoglutamate or H2Pte-Glu). Also catalyzes successive additions of L-glutamate to tetrahydrofolate or 10-formyltetrahydrofolate or 5,10-methylenetetrahydrofolate, leading to folylpolyglutamate derivatives.</text>
</comment>
<dbReference type="SUPFAM" id="SSF53244">
    <property type="entry name" value="MurD-like peptide ligases, peptide-binding domain"/>
    <property type="match status" value="1"/>
</dbReference>
<dbReference type="GO" id="GO:0046872">
    <property type="term" value="F:metal ion binding"/>
    <property type="evidence" value="ECO:0007669"/>
    <property type="project" value="UniProtKB-KW"/>
</dbReference>
<organism evidence="26 27">
    <name type="scientific">Sediminispirochaeta smaragdinae (strain DSM 11293 / JCM 15392 / SEBR 4228)</name>
    <name type="common">Spirochaeta smaragdinae</name>
    <dbReference type="NCBI Taxonomy" id="573413"/>
    <lineage>
        <taxon>Bacteria</taxon>
        <taxon>Pseudomonadati</taxon>
        <taxon>Spirochaetota</taxon>
        <taxon>Spirochaetia</taxon>
        <taxon>Spirochaetales</taxon>
        <taxon>Spirochaetaceae</taxon>
        <taxon>Sediminispirochaeta</taxon>
    </lineage>
</organism>
<dbReference type="PANTHER" id="PTHR11136:SF5">
    <property type="entry name" value="FOLYLPOLYGLUTAMATE SYNTHASE, MITOCHONDRIAL"/>
    <property type="match status" value="1"/>
</dbReference>
<dbReference type="InterPro" id="IPR018109">
    <property type="entry name" value="Folylpolyglutamate_synth_CS"/>
</dbReference>
<dbReference type="PANTHER" id="PTHR11136">
    <property type="entry name" value="FOLYLPOLYGLUTAMATE SYNTHASE-RELATED"/>
    <property type="match status" value="1"/>
</dbReference>
<keyword evidence="13" id="KW-0460">Magnesium</keyword>
<evidence type="ECO:0000256" key="21">
    <source>
        <dbReference type="ARBA" id="ARBA00049035"/>
    </source>
</evidence>